<sequence length="57" mass="6480">MDLLDSKTDEELHLSILAELAKASNELRCAKADIEKITNRLSFLLVMTHTLINRPKD</sequence>
<proteinExistence type="predicted"/>
<reference evidence="1" key="1">
    <citation type="submission" date="2020-04" db="EMBL/GenBank/DDBJ databases">
        <authorList>
            <person name="Chiriac C."/>
            <person name="Salcher M."/>
            <person name="Ghai R."/>
            <person name="Kavagutti S V."/>
        </authorList>
    </citation>
    <scope>NUCLEOTIDE SEQUENCE</scope>
</reference>
<gene>
    <name evidence="1" type="ORF">UFOVP645_24</name>
</gene>
<accession>A0A6J5N5D8</accession>
<organism evidence="1">
    <name type="scientific">uncultured Caudovirales phage</name>
    <dbReference type="NCBI Taxonomy" id="2100421"/>
    <lineage>
        <taxon>Viruses</taxon>
        <taxon>Duplodnaviria</taxon>
        <taxon>Heunggongvirae</taxon>
        <taxon>Uroviricota</taxon>
        <taxon>Caudoviricetes</taxon>
        <taxon>Peduoviridae</taxon>
        <taxon>Maltschvirus</taxon>
        <taxon>Maltschvirus maltsch</taxon>
    </lineage>
</organism>
<name>A0A6J5N5D8_9CAUD</name>
<dbReference type="EMBL" id="LR796622">
    <property type="protein sequence ID" value="CAB4154730.1"/>
    <property type="molecule type" value="Genomic_DNA"/>
</dbReference>
<protein>
    <submittedName>
        <fullName evidence="1">Uncharacterized protein</fullName>
    </submittedName>
</protein>
<evidence type="ECO:0000313" key="1">
    <source>
        <dbReference type="EMBL" id="CAB4154730.1"/>
    </source>
</evidence>